<evidence type="ECO:0000313" key="3">
    <source>
        <dbReference type="Proteomes" id="UP000565579"/>
    </source>
</evidence>
<evidence type="ECO:0000256" key="1">
    <source>
        <dbReference type="SAM" id="Phobius"/>
    </source>
</evidence>
<dbReference type="RefSeq" id="WP_185103464.1">
    <property type="nucleotide sequence ID" value="NZ_BAAAXY010000235.1"/>
</dbReference>
<accession>A0A7X0NTA3</accession>
<dbReference type="Proteomes" id="UP000565579">
    <property type="component" value="Unassembled WGS sequence"/>
</dbReference>
<keyword evidence="1" id="KW-1133">Transmembrane helix</keyword>
<keyword evidence="1" id="KW-0472">Membrane</keyword>
<dbReference type="EMBL" id="JACHMI010000001">
    <property type="protein sequence ID" value="MBB6549079.1"/>
    <property type="molecule type" value="Genomic_DNA"/>
</dbReference>
<evidence type="ECO:0008006" key="4">
    <source>
        <dbReference type="Google" id="ProtNLM"/>
    </source>
</evidence>
<name>A0A7X0NTA3_9ACTN</name>
<organism evidence="2 3">
    <name type="scientific">Nonomuraea rubra</name>
    <dbReference type="NCBI Taxonomy" id="46180"/>
    <lineage>
        <taxon>Bacteria</taxon>
        <taxon>Bacillati</taxon>
        <taxon>Actinomycetota</taxon>
        <taxon>Actinomycetes</taxon>
        <taxon>Streptosporangiales</taxon>
        <taxon>Streptosporangiaceae</taxon>
        <taxon>Nonomuraea</taxon>
    </lineage>
</organism>
<comment type="caution">
    <text evidence="2">The sequence shown here is derived from an EMBL/GenBank/DDBJ whole genome shotgun (WGS) entry which is preliminary data.</text>
</comment>
<feature type="transmembrane region" description="Helical" evidence="1">
    <location>
        <begin position="6"/>
        <end position="32"/>
    </location>
</feature>
<gene>
    <name evidence="2" type="ORF">HD593_003874</name>
</gene>
<sequence length="465" mass="48726">MLEIYSLLFFVAALGVPVMLACCATILAAMAAPRGRYGGVRGGYLFRGSSLAGMGLVGMVIAAWSTREDGHYDDFGSAMTSLAAIFSAAVFLLGLGPAVPWLLELLARGAARLPRPFRPAARHLADDRRRTAPAVATTMVATAITIMLAIIAHAGFAQSRANYAPEAQPGALVVRFSPEHAAEAEAAVRGELPGVPIVRGHLVGSTGYFDVLGEGATYIGDQALLRYLTGNPAMSYDAGTAVVVAVEAEQDHSVRIDYHLTSPDAGTIKNIPAITVEPVPDGLERVFVPMELVRGLGLQLDVEALIVDPALHRASEADRDRLAGRLGERAEVHLEQGYQASGGWRYLAGFIALIALIGAWVATARSSRPQVLRRIGSPRLLTACRAALAAACGAVPGAVAGCVVGLLLAWPFTTSIDWDPPPRVPFDTPWALIGLQTVAVPLLAAVAGLFVSGRVSGRGSRPPAP</sequence>
<feature type="transmembrane region" description="Helical" evidence="1">
    <location>
        <begin position="84"/>
        <end position="111"/>
    </location>
</feature>
<dbReference type="AlphaFoldDB" id="A0A7X0NTA3"/>
<feature type="transmembrane region" description="Helical" evidence="1">
    <location>
        <begin position="44"/>
        <end position="64"/>
    </location>
</feature>
<protein>
    <recommendedName>
        <fullName evidence="4">FtsX-like permease family protein</fullName>
    </recommendedName>
</protein>
<proteinExistence type="predicted"/>
<feature type="transmembrane region" description="Helical" evidence="1">
    <location>
        <begin position="430"/>
        <end position="451"/>
    </location>
</feature>
<reference evidence="2 3" key="1">
    <citation type="submission" date="2020-08" db="EMBL/GenBank/DDBJ databases">
        <title>Sequencing the genomes of 1000 actinobacteria strains.</title>
        <authorList>
            <person name="Klenk H.-P."/>
        </authorList>
    </citation>
    <scope>NUCLEOTIDE SEQUENCE [LARGE SCALE GENOMIC DNA]</scope>
    <source>
        <strain evidence="2 3">DSM 43768</strain>
    </source>
</reference>
<feature type="transmembrane region" description="Helical" evidence="1">
    <location>
        <begin position="343"/>
        <end position="362"/>
    </location>
</feature>
<keyword evidence="3" id="KW-1185">Reference proteome</keyword>
<keyword evidence="1" id="KW-0812">Transmembrane</keyword>
<feature type="transmembrane region" description="Helical" evidence="1">
    <location>
        <begin position="132"/>
        <end position="156"/>
    </location>
</feature>
<feature type="transmembrane region" description="Helical" evidence="1">
    <location>
        <begin position="383"/>
        <end position="410"/>
    </location>
</feature>
<evidence type="ECO:0000313" key="2">
    <source>
        <dbReference type="EMBL" id="MBB6549079.1"/>
    </source>
</evidence>